<evidence type="ECO:0000256" key="8">
    <source>
        <dbReference type="ARBA" id="ARBA00022723"/>
    </source>
</evidence>
<keyword evidence="10" id="KW-0482">Metalloprotease</keyword>
<evidence type="ECO:0000256" key="1">
    <source>
        <dbReference type="ARBA" id="ARBA00001424"/>
    </source>
</evidence>
<keyword evidence="6" id="KW-0031">Aminopeptidase</keyword>
<evidence type="ECO:0000256" key="11">
    <source>
        <dbReference type="ARBA" id="ARBA00023211"/>
    </source>
</evidence>
<evidence type="ECO:0000313" key="17">
    <source>
        <dbReference type="Proteomes" id="UP000070133"/>
    </source>
</evidence>
<sequence length="535" mass="60399">MLTIRLKGGGFDKYPAKAHARRVAEQLHAEDGLIVLAATKAANWPNSDMPAPFRQDRYFYYLTGCNESDCLVSYHIKSDTLALWLPPIDKARVVWYGRGSTIDEAMDKYDIDEAHYIEASKEPSSDILANFWRTIANSPSARIRERHRIWKPDMVGTSRDILQKHAFYSPSARSPNALYHAIDACRVIKDDHEIDLIRRANIITAEAHISVMKGIHSFTSEAEVDAAYMQVCIARKAKEQAYDVIAGSGPNAAELHYSDNVADFGNAQTVVLDAGCEVEQYASDVTRTLPINKKSPGYWPSTEAAQIYALVEKIQESCIDRMLPGNQFVENYWHAHEMVVEGLLELGIFTGGSVEEIFKAGTSRAFLPHGLGHHVGLEVHDVSPVPHPPFVTPESSSGSWRTLTELVMQENFARWKPEWSQIRLSSCWLEPIIQSQNVRQSVPYMEAPVLEPGMVVTVEPGIYFNRYLLDNFFLNKKEHQKYINKDVLDRYMQVGGVRIEDDILITNDGYENLTTAPKGKRMLKLIRESAEKARV</sequence>
<dbReference type="InterPro" id="IPR036005">
    <property type="entry name" value="Creatinase/aminopeptidase-like"/>
</dbReference>
<comment type="function">
    <text evidence="3">Catalyzes the removal of a penultimate prolyl residue from the N-termini of peptides.</text>
</comment>
<feature type="domain" description="Aminopeptidase P N-terminal" evidence="15">
    <location>
        <begin position="14"/>
        <end position="142"/>
    </location>
</feature>
<dbReference type="SUPFAM" id="SSF53092">
    <property type="entry name" value="Creatinase/prolidase N-terminal domain"/>
    <property type="match status" value="1"/>
</dbReference>
<keyword evidence="11" id="KW-0464">Manganese</keyword>
<comment type="cofactor">
    <cofactor evidence="2">
        <name>Mn(2+)</name>
        <dbReference type="ChEBI" id="CHEBI:29035"/>
    </cofactor>
</comment>
<proteinExistence type="inferred from homology"/>
<evidence type="ECO:0000256" key="13">
    <source>
        <dbReference type="ARBA" id="ARBA00032413"/>
    </source>
</evidence>
<comment type="caution">
    <text evidence="16">The sequence shown here is derived from an EMBL/GenBank/DDBJ whole genome shotgun (WGS) entry which is preliminary data.</text>
</comment>
<evidence type="ECO:0000259" key="15">
    <source>
        <dbReference type="SMART" id="SM01011"/>
    </source>
</evidence>
<evidence type="ECO:0000256" key="10">
    <source>
        <dbReference type="ARBA" id="ARBA00023049"/>
    </source>
</evidence>
<comment type="similarity">
    <text evidence="4 14">Belongs to the peptidase M24B family.</text>
</comment>
<dbReference type="STRING" id="321146.A0A139HXN4"/>
<dbReference type="SMART" id="SM01011">
    <property type="entry name" value="AMP_N"/>
    <property type="match status" value="1"/>
</dbReference>
<dbReference type="Pfam" id="PF05195">
    <property type="entry name" value="AMP_N"/>
    <property type="match status" value="1"/>
</dbReference>
<gene>
    <name evidence="16" type="ORF">AC578_2452</name>
</gene>
<reference evidence="16 17" key="1">
    <citation type="submission" date="2015-07" db="EMBL/GenBank/DDBJ databases">
        <title>Comparative genomics of the Sigatoka disease complex on banana suggests a link between parallel evolutionary changes in Pseudocercospora fijiensis and Pseudocercospora eumusae and increased virulence on the banana host.</title>
        <authorList>
            <person name="Chang T.-C."/>
            <person name="Salvucci A."/>
            <person name="Crous P.W."/>
            <person name="Stergiopoulos I."/>
        </authorList>
    </citation>
    <scope>NUCLEOTIDE SEQUENCE [LARGE SCALE GENOMIC DNA]</scope>
    <source>
        <strain evidence="16 17">CBS 114824</strain>
    </source>
</reference>
<dbReference type="InterPro" id="IPR000994">
    <property type="entry name" value="Pept_M24"/>
</dbReference>
<dbReference type="AlphaFoldDB" id="A0A139HXN4"/>
<evidence type="ECO:0000256" key="7">
    <source>
        <dbReference type="ARBA" id="ARBA00022670"/>
    </source>
</evidence>
<evidence type="ECO:0000256" key="2">
    <source>
        <dbReference type="ARBA" id="ARBA00001936"/>
    </source>
</evidence>
<comment type="catalytic activity">
    <reaction evidence="1">
        <text>Release of any N-terminal amino acid, including proline, that is linked to proline, even from a dipeptide or tripeptide.</text>
        <dbReference type="EC" id="3.4.11.9"/>
    </reaction>
</comment>
<dbReference type="InterPro" id="IPR052433">
    <property type="entry name" value="X-Pro_dipept-like"/>
</dbReference>
<dbReference type="InterPro" id="IPR029149">
    <property type="entry name" value="Creatin/AminoP/Spt16_N"/>
</dbReference>
<dbReference type="Gene3D" id="3.40.350.10">
    <property type="entry name" value="Creatinase/prolidase N-terminal domain"/>
    <property type="match status" value="1"/>
</dbReference>
<dbReference type="SUPFAM" id="SSF55920">
    <property type="entry name" value="Creatinase/aminopeptidase"/>
    <property type="match status" value="1"/>
</dbReference>
<dbReference type="Proteomes" id="UP000070133">
    <property type="component" value="Unassembled WGS sequence"/>
</dbReference>
<name>A0A139HXN4_9PEZI</name>
<accession>A0A139HXN4</accession>
<dbReference type="OrthoDB" id="10261878at2759"/>
<keyword evidence="9" id="KW-0378">Hydrolase</keyword>
<dbReference type="EC" id="3.4.11.9" evidence="5"/>
<evidence type="ECO:0000256" key="9">
    <source>
        <dbReference type="ARBA" id="ARBA00022801"/>
    </source>
</evidence>
<dbReference type="EMBL" id="LFZN01000003">
    <property type="protein sequence ID" value="KXT07216.1"/>
    <property type="molecule type" value="Genomic_DNA"/>
</dbReference>
<dbReference type="GO" id="GO:0070006">
    <property type="term" value="F:metalloaminopeptidase activity"/>
    <property type="evidence" value="ECO:0007669"/>
    <property type="project" value="InterPro"/>
</dbReference>
<evidence type="ECO:0000256" key="4">
    <source>
        <dbReference type="ARBA" id="ARBA00008766"/>
    </source>
</evidence>
<dbReference type="Pfam" id="PF00557">
    <property type="entry name" value="Peptidase_M24"/>
    <property type="match status" value="1"/>
</dbReference>
<organism evidence="16 17">
    <name type="scientific">Pseudocercospora eumusae</name>
    <dbReference type="NCBI Taxonomy" id="321146"/>
    <lineage>
        <taxon>Eukaryota</taxon>
        <taxon>Fungi</taxon>
        <taxon>Dikarya</taxon>
        <taxon>Ascomycota</taxon>
        <taxon>Pezizomycotina</taxon>
        <taxon>Dothideomycetes</taxon>
        <taxon>Dothideomycetidae</taxon>
        <taxon>Mycosphaerellales</taxon>
        <taxon>Mycosphaerellaceae</taxon>
        <taxon>Pseudocercospora</taxon>
    </lineage>
</organism>
<keyword evidence="8 14" id="KW-0479">Metal-binding</keyword>
<dbReference type="PROSITE" id="PS00491">
    <property type="entry name" value="PROLINE_PEPTIDASE"/>
    <property type="match status" value="1"/>
</dbReference>
<protein>
    <recommendedName>
        <fullName evidence="5">Xaa-Pro aminopeptidase</fullName>
        <ecNumber evidence="5">3.4.11.9</ecNumber>
    </recommendedName>
    <alternativeName>
        <fullName evidence="12">Aminoacylproline aminopeptidase</fullName>
    </alternativeName>
    <alternativeName>
        <fullName evidence="13">Prolidase</fullName>
    </alternativeName>
</protein>
<dbReference type="GO" id="GO:0030145">
    <property type="term" value="F:manganese ion binding"/>
    <property type="evidence" value="ECO:0007669"/>
    <property type="project" value="InterPro"/>
</dbReference>
<dbReference type="InterPro" id="IPR007865">
    <property type="entry name" value="Aminopep_P_N"/>
</dbReference>
<dbReference type="InterPro" id="IPR001131">
    <property type="entry name" value="Peptidase_M24B_aminopep-P_CS"/>
</dbReference>
<evidence type="ECO:0000256" key="5">
    <source>
        <dbReference type="ARBA" id="ARBA00012574"/>
    </source>
</evidence>
<evidence type="ECO:0000256" key="14">
    <source>
        <dbReference type="RuleBase" id="RU000590"/>
    </source>
</evidence>
<evidence type="ECO:0000256" key="3">
    <source>
        <dbReference type="ARBA" id="ARBA00002443"/>
    </source>
</evidence>
<keyword evidence="17" id="KW-1185">Reference proteome</keyword>
<evidence type="ECO:0000256" key="12">
    <source>
        <dbReference type="ARBA" id="ARBA00030849"/>
    </source>
</evidence>
<evidence type="ECO:0000256" key="6">
    <source>
        <dbReference type="ARBA" id="ARBA00022438"/>
    </source>
</evidence>
<dbReference type="GO" id="GO:0006508">
    <property type="term" value="P:proteolysis"/>
    <property type="evidence" value="ECO:0007669"/>
    <property type="project" value="UniProtKB-KW"/>
</dbReference>
<keyword evidence="7" id="KW-0645">Protease</keyword>
<dbReference type="Gene3D" id="3.90.230.10">
    <property type="entry name" value="Creatinase/methionine aminopeptidase superfamily"/>
    <property type="match status" value="1"/>
</dbReference>
<evidence type="ECO:0000313" key="16">
    <source>
        <dbReference type="EMBL" id="KXT07216.1"/>
    </source>
</evidence>
<dbReference type="PANTHER" id="PTHR43226">
    <property type="entry name" value="XAA-PRO AMINOPEPTIDASE 3"/>
    <property type="match status" value="1"/>
</dbReference>
<dbReference type="PANTHER" id="PTHR43226:SF3">
    <property type="entry name" value="XAA-PRO AMINOPEPTIDASE AN0832-RELATED"/>
    <property type="match status" value="1"/>
</dbReference>